<dbReference type="InterPro" id="IPR050763">
    <property type="entry name" value="ABC_transporter_ATP-binding"/>
</dbReference>
<evidence type="ECO:0000256" key="4">
    <source>
        <dbReference type="ARBA" id="ARBA00022840"/>
    </source>
</evidence>
<evidence type="ECO:0000313" key="8">
    <source>
        <dbReference type="EMBL" id="MDS1272346.1"/>
    </source>
</evidence>
<feature type="domain" description="ABC transporter" evidence="6">
    <location>
        <begin position="5"/>
        <end position="46"/>
    </location>
</feature>
<evidence type="ECO:0000256" key="2">
    <source>
        <dbReference type="ARBA" id="ARBA00022448"/>
    </source>
</evidence>
<comment type="subcellular location">
    <subcellularLocation>
        <location evidence="1">Cell membrane</location>
        <topology evidence="1">Peripheral membrane protein</topology>
    </subcellularLocation>
</comment>
<protein>
    <submittedName>
        <fullName evidence="8">ATP-binding cassette domain-containing protein</fullName>
    </submittedName>
</protein>
<keyword evidence="9" id="KW-1185">Reference proteome</keyword>
<feature type="domain" description="Daunorubicin resistance ATP-binding protein DrrA1/2-like C-terminal" evidence="7">
    <location>
        <begin position="99"/>
        <end position="185"/>
    </location>
</feature>
<dbReference type="InterPro" id="IPR003439">
    <property type="entry name" value="ABC_transporter-like_ATP-bd"/>
</dbReference>
<dbReference type="InterPro" id="IPR027417">
    <property type="entry name" value="P-loop_NTPase"/>
</dbReference>
<dbReference type="InterPro" id="IPR025302">
    <property type="entry name" value="DrrA1/2-like_C"/>
</dbReference>
<dbReference type="Pfam" id="PF00005">
    <property type="entry name" value="ABC_tran"/>
    <property type="match status" value="1"/>
</dbReference>
<dbReference type="SUPFAM" id="SSF52540">
    <property type="entry name" value="P-loop containing nucleoside triphosphate hydrolases"/>
    <property type="match status" value="1"/>
</dbReference>
<evidence type="ECO:0000259" key="6">
    <source>
        <dbReference type="Pfam" id="PF00005"/>
    </source>
</evidence>
<dbReference type="Gene3D" id="3.40.50.300">
    <property type="entry name" value="P-loop containing nucleotide triphosphate hydrolases"/>
    <property type="match status" value="1"/>
</dbReference>
<keyword evidence="3" id="KW-0547">Nucleotide-binding</keyword>
<dbReference type="EMBL" id="JAVLVT010000010">
    <property type="protein sequence ID" value="MDS1272346.1"/>
    <property type="molecule type" value="Genomic_DNA"/>
</dbReference>
<evidence type="ECO:0000256" key="1">
    <source>
        <dbReference type="ARBA" id="ARBA00004202"/>
    </source>
</evidence>
<dbReference type="PANTHER" id="PTHR42711">
    <property type="entry name" value="ABC TRANSPORTER ATP-BINDING PROTEIN"/>
    <property type="match status" value="1"/>
</dbReference>
<evidence type="ECO:0000256" key="5">
    <source>
        <dbReference type="ARBA" id="ARBA00023251"/>
    </source>
</evidence>
<dbReference type="GO" id="GO:0005524">
    <property type="term" value="F:ATP binding"/>
    <property type="evidence" value="ECO:0007669"/>
    <property type="project" value="UniProtKB-KW"/>
</dbReference>
<evidence type="ECO:0000256" key="3">
    <source>
        <dbReference type="ARBA" id="ARBA00022741"/>
    </source>
</evidence>
<evidence type="ECO:0000313" key="9">
    <source>
        <dbReference type="Proteomes" id="UP001250214"/>
    </source>
</evidence>
<organism evidence="8 9">
    <name type="scientific">Lipingzhangella rawalii</name>
    <dbReference type="NCBI Taxonomy" id="2055835"/>
    <lineage>
        <taxon>Bacteria</taxon>
        <taxon>Bacillati</taxon>
        <taxon>Actinomycetota</taxon>
        <taxon>Actinomycetes</taxon>
        <taxon>Streptosporangiales</taxon>
        <taxon>Nocardiopsidaceae</taxon>
        <taxon>Lipingzhangella</taxon>
    </lineage>
</organism>
<dbReference type="Pfam" id="PF13732">
    <property type="entry name" value="DrrA1-3_C"/>
    <property type="match status" value="1"/>
</dbReference>
<dbReference type="PANTHER" id="PTHR42711:SF19">
    <property type="entry name" value="DOXORUBICIN RESISTANCE ATP-BINDING PROTEIN DRRA"/>
    <property type="match status" value="1"/>
</dbReference>
<comment type="caution">
    <text evidence="8">The sequence shown here is derived from an EMBL/GenBank/DDBJ whole genome shotgun (WGS) entry which is preliminary data.</text>
</comment>
<evidence type="ECO:0000259" key="7">
    <source>
        <dbReference type="Pfam" id="PF13732"/>
    </source>
</evidence>
<reference evidence="9" key="1">
    <citation type="submission" date="2023-07" db="EMBL/GenBank/DDBJ databases">
        <title>Novel species in the genus Lipingzhangella isolated from Sambhar Salt Lake.</title>
        <authorList>
            <person name="Jiya N."/>
            <person name="Kajale S."/>
            <person name="Sharma A."/>
        </authorList>
    </citation>
    <scope>NUCLEOTIDE SEQUENCE [LARGE SCALE GENOMIC DNA]</scope>
    <source>
        <strain evidence="9">LS1_29</strain>
    </source>
</reference>
<dbReference type="RefSeq" id="WP_310913912.1">
    <property type="nucleotide sequence ID" value="NZ_JAVLVT010000010.1"/>
</dbReference>
<keyword evidence="2" id="KW-0813">Transport</keyword>
<name>A0ABU2HAP2_9ACTN</name>
<dbReference type="Proteomes" id="UP001250214">
    <property type="component" value="Unassembled WGS sequence"/>
</dbReference>
<keyword evidence="4 8" id="KW-0067">ATP-binding</keyword>
<keyword evidence="5" id="KW-0046">Antibiotic resistance</keyword>
<gene>
    <name evidence="8" type="ORF">RIF23_18830</name>
</gene>
<proteinExistence type="predicted"/>
<sequence length="194" mass="21244">MVEEFHLGAFVHQRASTYSGGQRRRLDLAATFVVRPALLLLDEPTTGLDPQSRRALWETIGDLPRAGTSVLLTTQYLDEAQALADHIAIIDHGRTVRVGTPTELRRSTATTTLTVATTHEIAYPTAELIAGRLGATITHHRDHQLVLTGQFDLDTAHRTVTDNGLSSAEITEFTLAPPSLDDVFHTMTQKDVPT</sequence>
<accession>A0ABU2HAP2</accession>